<dbReference type="AlphaFoldDB" id="A0A2P2QP06"/>
<sequence>MVIQMQIKKNCVLHKGMKKVQDATQKRKVRESFTVTAHTSSKLNTAGTTQY</sequence>
<accession>A0A2P2QP06</accession>
<name>A0A2P2QP06_RHIMU</name>
<dbReference type="EMBL" id="GGEC01088214">
    <property type="protein sequence ID" value="MBX68698.1"/>
    <property type="molecule type" value="Transcribed_RNA"/>
</dbReference>
<organism evidence="1">
    <name type="scientific">Rhizophora mucronata</name>
    <name type="common">Asiatic mangrove</name>
    <dbReference type="NCBI Taxonomy" id="61149"/>
    <lineage>
        <taxon>Eukaryota</taxon>
        <taxon>Viridiplantae</taxon>
        <taxon>Streptophyta</taxon>
        <taxon>Embryophyta</taxon>
        <taxon>Tracheophyta</taxon>
        <taxon>Spermatophyta</taxon>
        <taxon>Magnoliopsida</taxon>
        <taxon>eudicotyledons</taxon>
        <taxon>Gunneridae</taxon>
        <taxon>Pentapetalae</taxon>
        <taxon>rosids</taxon>
        <taxon>fabids</taxon>
        <taxon>Malpighiales</taxon>
        <taxon>Rhizophoraceae</taxon>
        <taxon>Rhizophora</taxon>
    </lineage>
</organism>
<evidence type="ECO:0000313" key="1">
    <source>
        <dbReference type="EMBL" id="MBX68698.1"/>
    </source>
</evidence>
<protein>
    <submittedName>
        <fullName evidence="1">Uncharacterized protein</fullName>
    </submittedName>
</protein>
<reference evidence="1" key="1">
    <citation type="submission" date="2018-02" db="EMBL/GenBank/DDBJ databases">
        <title>Rhizophora mucronata_Transcriptome.</title>
        <authorList>
            <person name="Meera S.P."/>
            <person name="Sreeshan A."/>
            <person name="Augustine A."/>
        </authorList>
    </citation>
    <scope>NUCLEOTIDE SEQUENCE</scope>
    <source>
        <tissue evidence="1">Leaf</tissue>
    </source>
</reference>
<proteinExistence type="predicted"/>